<dbReference type="SMART" id="SM00822">
    <property type="entry name" value="PKS_KR"/>
    <property type="match status" value="1"/>
</dbReference>
<dbReference type="InterPro" id="IPR036291">
    <property type="entry name" value="NAD(P)-bd_dom_sf"/>
</dbReference>
<dbReference type="PRINTS" id="PR00080">
    <property type="entry name" value="SDRFAMILY"/>
</dbReference>
<dbReference type="PANTHER" id="PTHR42760:SF115">
    <property type="entry name" value="3-OXOACYL-[ACYL-CARRIER-PROTEIN] REDUCTASE FABG"/>
    <property type="match status" value="1"/>
</dbReference>
<feature type="domain" description="Ketoreductase" evidence="3">
    <location>
        <begin position="11"/>
        <end position="186"/>
    </location>
</feature>
<sequence>MALDRFSLEGSVAVVTGGSRGIGEETAVAMAEAGADVVPVARSEDALRETTERIEATGSETLLFPQDVTDREGIERLFEEVEERIGPVDVLVNNAGVNPYFGSTNELDPETWEHIFAVNVQGAFTCAQQFGRRIAEREGTGSLVNVSSVGGVVALPYQTPYTASKHAIVGLTKSLAVEWAPDIRVNALAPGYVKTEFTAGVRENESIREDILANIPQDRFADPEEVAASAVYLASDAASYVTGEVHLADGGMAAQ</sequence>
<dbReference type="InterPro" id="IPR020904">
    <property type="entry name" value="Sc_DH/Rdtase_CS"/>
</dbReference>
<dbReference type="PROSITE" id="PS00061">
    <property type="entry name" value="ADH_SHORT"/>
    <property type="match status" value="1"/>
</dbReference>
<comment type="caution">
    <text evidence="4">The sequence shown here is derived from an EMBL/GenBank/DDBJ whole genome shotgun (WGS) entry which is preliminary data.</text>
</comment>
<organism evidence="4 5">
    <name type="scientific">Halogeometricum salsisoli</name>
    <dbReference type="NCBI Taxonomy" id="2950536"/>
    <lineage>
        <taxon>Archaea</taxon>
        <taxon>Methanobacteriati</taxon>
        <taxon>Methanobacteriota</taxon>
        <taxon>Stenosarchaea group</taxon>
        <taxon>Halobacteria</taxon>
        <taxon>Halobacteriales</taxon>
        <taxon>Haloferacaceae</taxon>
        <taxon>Halogeometricum</taxon>
    </lineage>
</organism>
<dbReference type="SUPFAM" id="SSF51735">
    <property type="entry name" value="NAD(P)-binding Rossmann-fold domains"/>
    <property type="match status" value="1"/>
</dbReference>
<gene>
    <name evidence="4" type="ORF">NDI76_15690</name>
</gene>
<keyword evidence="2 4" id="KW-0560">Oxidoreductase</keyword>
<dbReference type="Proteomes" id="UP001257060">
    <property type="component" value="Unassembled WGS sequence"/>
</dbReference>
<protein>
    <submittedName>
        <fullName evidence="4">Glucose 1-dehydrogenase</fullName>
        <ecNumber evidence="4">1.1.1.47</ecNumber>
    </submittedName>
</protein>
<name>A0ABU2GJ51_9EURY</name>
<dbReference type="GO" id="GO:0047936">
    <property type="term" value="F:glucose 1-dehydrogenase [NAD(P)+] activity"/>
    <property type="evidence" value="ECO:0007669"/>
    <property type="project" value="UniProtKB-EC"/>
</dbReference>
<accession>A0ABU2GJ51</accession>
<evidence type="ECO:0000259" key="3">
    <source>
        <dbReference type="SMART" id="SM00822"/>
    </source>
</evidence>
<dbReference type="PRINTS" id="PR00081">
    <property type="entry name" value="GDHRDH"/>
</dbReference>
<dbReference type="RefSeq" id="WP_310925082.1">
    <property type="nucleotide sequence ID" value="NZ_JAMQOP010000003.1"/>
</dbReference>
<dbReference type="NCBIfam" id="NF005559">
    <property type="entry name" value="PRK07231.1"/>
    <property type="match status" value="1"/>
</dbReference>
<keyword evidence="5" id="KW-1185">Reference proteome</keyword>
<evidence type="ECO:0000313" key="4">
    <source>
        <dbReference type="EMBL" id="MDS0300189.1"/>
    </source>
</evidence>
<dbReference type="InterPro" id="IPR057326">
    <property type="entry name" value="KR_dom"/>
</dbReference>
<dbReference type="EC" id="1.1.1.47" evidence="4"/>
<dbReference type="PANTHER" id="PTHR42760">
    <property type="entry name" value="SHORT-CHAIN DEHYDROGENASES/REDUCTASES FAMILY MEMBER"/>
    <property type="match status" value="1"/>
</dbReference>
<evidence type="ECO:0000313" key="5">
    <source>
        <dbReference type="Proteomes" id="UP001257060"/>
    </source>
</evidence>
<dbReference type="Gene3D" id="3.40.50.720">
    <property type="entry name" value="NAD(P)-binding Rossmann-like Domain"/>
    <property type="match status" value="1"/>
</dbReference>
<reference evidence="4 5" key="1">
    <citation type="submission" date="2022-06" db="EMBL/GenBank/DDBJ databases">
        <title>Halogeometricum sp. a new haloarchaeum isolate from saline soil.</title>
        <authorList>
            <person name="Strakova D."/>
            <person name="Galisteo C."/>
            <person name="Sanchez-Porro C."/>
            <person name="Ventosa A."/>
        </authorList>
    </citation>
    <scope>NUCLEOTIDE SEQUENCE [LARGE SCALE GENOMIC DNA]</scope>
    <source>
        <strain evidence="4 5">S1BR25-6</strain>
    </source>
</reference>
<dbReference type="InterPro" id="IPR002347">
    <property type="entry name" value="SDR_fam"/>
</dbReference>
<comment type="similarity">
    <text evidence="1">Belongs to the short-chain dehydrogenases/reductases (SDR) family.</text>
</comment>
<evidence type="ECO:0000256" key="2">
    <source>
        <dbReference type="ARBA" id="ARBA00023002"/>
    </source>
</evidence>
<evidence type="ECO:0000256" key="1">
    <source>
        <dbReference type="ARBA" id="ARBA00006484"/>
    </source>
</evidence>
<proteinExistence type="inferred from homology"/>
<dbReference type="EMBL" id="JAMQOP010000003">
    <property type="protein sequence ID" value="MDS0300189.1"/>
    <property type="molecule type" value="Genomic_DNA"/>
</dbReference>
<dbReference type="Pfam" id="PF13561">
    <property type="entry name" value="adh_short_C2"/>
    <property type="match status" value="1"/>
</dbReference>